<evidence type="ECO:0000313" key="2">
    <source>
        <dbReference type="EMBL" id="CUI68205.1"/>
    </source>
</evidence>
<reference evidence="1 4" key="2">
    <citation type="submission" date="2016-07" db="EMBL/GenBank/DDBJ databases">
        <title>Complete genome sequences of Bordetella pseudohinzii.</title>
        <authorList>
            <person name="Spilker T."/>
            <person name="Darrah R."/>
            <person name="LiPuma J.J."/>
        </authorList>
    </citation>
    <scope>NUCLEOTIDE SEQUENCE [LARGE SCALE GENOMIC DNA]</scope>
    <source>
        <strain evidence="1 4">HI4681</strain>
    </source>
</reference>
<dbReference type="Proteomes" id="UP000053096">
    <property type="component" value="Unassembled WGS sequence"/>
</dbReference>
<accession>A0A0M7EJH2</accession>
<reference evidence="2 3" key="1">
    <citation type="submission" date="2015-09" db="EMBL/GenBank/DDBJ databases">
        <authorList>
            <person name="Jackson K.R."/>
            <person name="Lunt B.L."/>
            <person name="Fisher J.N.B."/>
            <person name="Gardner A.V."/>
            <person name="Bailey M.E."/>
            <person name="Deus L.M."/>
            <person name="Earl A.S."/>
            <person name="Gibby P.D."/>
            <person name="Hartmann K.A."/>
            <person name="Liu J.E."/>
            <person name="Manci A.M."/>
            <person name="Nielsen D.A."/>
            <person name="Solomon M.B."/>
            <person name="Breakwell D.P."/>
            <person name="Burnett S.H."/>
            <person name="Grose J.H."/>
        </authorList>
    </citation>
    <scope>NUCLEOTIDE SEQUENCE [LARGE SCALE GENOMIC DNA]</scope>
    <source>
        <strain evidence="2 3">2789STDY5608636</strain>
    </source>
</reference>
<name>A0A0J6C0X9_9BORD</name>
<dbReference type="GO" id="GO:0003677">
    <property type="term" value="F:DNA binding"/>
    <property type="evidence" value="ECO:0007669"/>
    <property type="project" value="InterPro"/>
</dbReference>
<dbReference type="GO" id="GO:0006355">
    <property type="term" value="P:regulation of DNA-templated transcription"/>
    <property type="evidence" value="ECO:0007669"/>
    <property type="project" value="InterPro"/>
</dbReference>
<dbReference type="EMBL" id="CYTV01000004">
    <property type="protein sequence ID" value="CUI68205.1"/>
    <property type="molecule type" value="Genomic_DNA"/>
</dbReference>
<organism evidence="2 3">
    <name type="scientific">Bordetella pseudohinzii</name>
    <dbReference type="NCBI Taxonomy" id="1331258"/>
    <lineage>
        <taxon>Bacteria</taxon>
        <taxon>Pseudomonadati</taxon>
        <taxon>Pseudomonadota</taxon>
        <taxon>Betaproteobacteria</taxon>
        <taxon>Burkholderiales</taxon>
        <taxon>Alcaligenaceae</taxon>
        <taxon>Bordetella</taxon>
    </lineage>
</organism>
<dbReference type="RefSeq" id="WP_043213642.1">
    <property type="nucleotide sequence ID" value="NZ_CAJGUP010000026.1"/>
</dbReference>
<dbReference type="Gene3D" id="1.10.260.40">
    <property type="entry name" value="lambda repressor-like DNA-binding domains"/>
    <property type="match status" value="1"/>
</dbReference>
<dbReference type="EMBL" id="CP016440">
    <property type="protein sequence ID" value="ANY17284.1"/>
    <property type="molecule type" value="Genomic_DNA"/>
</dbReference>
<dbReference type="Proteomes" id="UP000092950">
    <property type="component" value="Chromosome"/>
</dbReference>
<dbReference type="AlphaFoldDB" id="A0A0J6C0X9"/>
<gene>
    <name evidence="1" type="ORF">BBN53_16220</name>
    <name evidence="2" type="ORF">ERS370011_01703</name>
</gene>
<proteinExistence type="predicted"/>
<dbReference type="KEGG" id="bpdz:BBN53_16220"/>
<dbReference type="InterPro" id="IPR010982">
    <property type="entry name" value="Lambda_DNA-bd_dom_sf"/>
</dbReference>
<evidence type="ECO:0000313" key="4">
    <source>
        <dbReference type="Proteomes" id="UP000092950"/>
    </source>
</evidence>
<dbReference type="OrthoDB" id="8661277at2"/>
<accession>A0A0J6C0X9</accession>
<evidence type="ECO:0000313" key="3">
    <source>
        <dbReference type="Proteomes" id="UP000053096"/>
    </source>
</evidence>
<keyword evidence="4" id="KW-1185">Reference proteome</keyword>
<evidence type="ECO:0000313" key="1">
    <source>
        <dbReference type="EMBL" id="ANY17284.1"/>
    </source>
</evidence>
<sequence length="104" mass="11730">MSTQTVSTDEVESTRKIATRIHSEILQRLADVTQERAADFMGTSASTVSRVKEDLEKVCQLLAAIDFQLAPSDAVVVDQREQQAIESLAFKYLQARQETWKRKS</sequence>
<dbReference type="InterPro" id="IPR007933">
    <property type="entry name" value="Transcrpt_activ_CII"/>
</dbReference>
<dbReference type="SUPFAM" id="SSF47413">
    <property type="entry name" value="lambda repressor-like DNA-binding domains"/>
    <property type="match status" value="1"/>
</dbReference>
<protein>
    <submittedName>
        <fullName evidence="2">Bacteriophage CII protein</fullName>
    </submittedName>
    <submittedName>
        <fullName evidence="1">Transcriptional regulator</fullName>
    </submittedName>
</protein>
<dbReference type="Pfam" id="PF05269">
    <property type="entry name" value="Phage_CII"/>
    <property type="match status" value="1"/>
</dbReference>